<evidence type="ECO:0000256" key="10">
    <source>
        <dbReference type="ARBA" id="ARBA00093678"/>
    </source>
</evidence>
<evidence type="ECO:0000256" key="1">
    <source>
        <dbReference type="ARBA" id="ARBA00004141"/>
    </source>
</evidence>
<evidence type="ECO:0000256" key="7">
    <source>
        <dbReference type="ARBA" id="ARBA00023136"/>
    </source>
</evidence>
<keyword evidence="5 11" id="KW-0812">Transmembrane</keyword>
<dbReference type="InterPro" id="IPR049941">
    <property type="entry name" value="LPLAT_7/PORCN-like"/>
</dbReference>
<dbReference type="Pfam" id="PF03062">
    <property type="entry name" value="MBOAT"/>
    <property type="match status" value="1"/>
</dbReference>
<organism evidence="12 13">
    <name type="scientific">Dimorphilus gyrociliatus</name>
    <dbReference type="NCBI Taxonomy" id="2664684"/>
    <lineage>
        <taxon>Eukaryota</taxon>
        <taxon>Metazoa</taxon>
        <taxon>Spiralia</taxon>
        <taxon>Lophotrochozoa</taxon>
        <taxon>Annelida</taxon>
        <taxon>Polychaeta</taxon>
        <taxon>Polychaeta incertae sedis</taxon>
        <taxon>Dinophilidae</taxon>
        <taxon>Dimorphilus</taxon>
    </lineage>
</organism>
<dbReference type="GO" id="GO:0071617">
    <property type="term" value="F:lysophospholipid acyltransferase activity"/>
    <property type="evidence" value="ECO:0007669"/>
    <property type="project" value="TreeGrafter"/>
</dbReference>
<dbReference type="PANTHER" id="PTHR13906">
    <property type="entry name" value="PORCUPINE"/>
    <property type="match status" value="1"/>
</dbReference>
<dbReference type="AlphaFoldDB" id="A0A7I8VTF5"/>
<evidence type="ECO:0000256" key="3">
    <source>
        <dbReference type="ARBA" id="ARBA00010323"/>
    </source>
</evidence>
<evidence type="ECO:0000256" key="9">
    <source>
        <dbReference type="ARBA" id="ARBA00025707"/>
    </source>
</evidence>
<comment type="pathway">
    <text evidence="2">Lipid metabolism; phospholipid metabolism.</text>
</comment>
<feature type="transmembrane region" description="Helical" evidence="11">
    <location>
        <begin position="37"/>
        <end position="64"/>
    </location>
</feature>
<feature type="transmembrane region" description="Helical" evidence="11">
    <location>
        <begin position="7"/>
        <end position="25"/>
    </location>
</feature>
<evidence type="ECO:0000256" key="8">
    <source>
        <dbReference type="ARBA" id="ARBA00023315"/>
    </source>
</evidence>
<evidence type="ECO:0000256" key="4">
    <source>
        <dbReference type="ARBA" id="ARBA00022679"/>
    </source>
</evidence>
<keyword evidence="7 11" id="KW-0472">Membrane</keyword>
<protein>
    <recommendedName>
        <fullName evidence="10">Lysophospholipid acyltransferase 7</fullName>
    </recommendedName>
</protein>
<keyword evidence="4" id="KW-0808">Transferase</keyword>
<proteinExistence type="inferred from homology"/>
<comment type="pathway">
    <text evidence="9">Phospholipid metabolism.</text>
</comment>
<gene>
    <name evidence="12" type="ORF">DGYR_LOCUS7301</name>
</gene>
<evidence type="ECO:0000313" key="12">
    <source>
        <dbReference type="EMBL" id="CAD5119004.1"/>
    </source>
</evidence>
<comment type="similarity">
    <text evidence="3">Belongs to the membrane-bound acyltransferase family.</text>
</comment>
<reference evidence="12 13" key="1">
    <citation type="submission" date="2020-08" db="EMBL/GenBank/DDBJ databases">
        <authorList>
            <person name="Hejnol A."/>
        </authorList>
    </citation>
    <scope>NUCLEOTIDE SEQUENCE [LARGE SCALE GENOMIC DNA]</scope>
</reference>
<comment type="caution">
    <text evidence="12">The sequence shown here is derived from an EMBL/GenBank/DDBJ whole genome shotgun (WGS) entry which is preliminary data.</text>
</comment>
<dbReference type="OrthoDB" id="7663182at2759"/>
<evidence type="ECO:0000313" key="13">
    <source>
        <dbReference type="Proteomes" id="UP000549394"/>
    </source>
</evidence>
<keyword evidence="8" id="KW-0012">Acyltransferase</keyword>
<dbReference type="GO" id="GO:0016020">
    <property type="term" value="C:membrane"/>
    <property type="evidence" value="ECO:0007669"/>
    <property type="project" value="UniProtKB-SubCell"/>
</dbReference>
<name>A0A7I8VTF5_9ANNE</name>
<evidence type="ECO:0000256" key="6">
    <source>
        <dbReference type="ARBA" id="ARBA00022989"/>
    </source>
</evidence>
<accession>A0A7I8VTF5</accession>
<evidence type="ECO:0000256" key="11">
    <source>
        <dbReference type="SAM" id="Phobius"/>
    </source>
</evidence>
<dbReference type="GO" id="GO:0006661">
    <property type="term" value="P:phosphatidylinositol biosynthetic process"/>
    <property type="evidence" value="ECO:0007669"/>
    <property type="project" value="TreeGrafter"/>
</dbReference>
<dbReference type="EMBL" id="CAJFCJ010000009">
    <property type="protein sequence ID" value="CAD5119004.1"/>
    <property type="molecule type" value="Genomic_DNA"/>
</dbReference>
<dbReference type="GO" id="GO:0030258">
    <property type="term" value="P:lipid modification"/>
    <property type="evidence" value="ECO:0007669"/>
    <property type="project" value="TreeGrafter"/>
</dbReference>
<keyword evidence="6 11" id="KW-1133">Transmembrane helix</keyword>
<dbReference type="GO" id="GO:0044233">
    <property type="term" value="C:mitochondria-associated endoplasmic reticulum membrane contact site"/>
    <property type="evidence" value="ECO:0007669"/>
    <property type="project" value="TreeGrafter"/>
</dbReference>
<dbReference type="PANTHER" id="PTHR13906:SF16">
    <property type="entry name" value="LYSOPHOSPHOLIPID ACYLTRANSFERASE 7"/>
    <property type="match status" value="1"/>
</dbReference>
<feature type="transmembrane region" description="Helical" evidence="11">
    <location>
        <begin position="239"/>
        <end position="256"/>
    </location>
</feature>
<evidence type="ECO:0000256" key="5">
    <source>
        <dbReference type="ARBA" id="ARBA00022692"/>
    </source>
</evidence>
<dbReference type="InterPro" id="IPR004299">
    <property type="entry name" value="MBOAT_fam"/>
</dbReference>
<feature type="transmembrane region" description="Helical" evidence="11">
    <location>
        <begin position="147"/>
        <end position="165"/>
    </location>
</feature>
<comment type="subcellular location">
    <subcellularLocation>
        <location evidence="1">Membrane</location>
        <topology evidence="1">Multi-pass membrane protein</topology>
    </subcellularLocation>
</comment>
<sequence>MSKDDWIYLFLLFLSIPLGFLTAKLPSGVIRKLFSTFVGLLFTVCVCGNETIHSVITVVVNCLIIKVFHKQGLSHIVSFIWCFGYLGIFRTLHLLGVQENPVSGHSNAIQLFITLRDFEQPGWDDYSLLYKMAFMFPAFIVFRTRLYIAWLLGEVMCIASLLGAYPKEAESSSGYGPRNLEKLDKVLSDDKEIIYDFETIRSIDFYLTELAPTVKEGMRGWNMSVQFWLASCVYKRVQFGGYIFGAFITMSVSAFWHGIHPGYYLSFLTIPPNLLSENIMRKALRSKKTERIFDWLCWFCLSLNKQKKHNLE</sequence>
<feature type="transmembrane region" description="Helical" evidence="11">
    <location>
        <begin position="76"/>
        <end position="96"/>
    </location>
</feature>
<evidence type="ECO:0000256" key="2">
    <source>
        <dbReference type="ARBA" id="ARBA00005074"/>
    </source>
</evidence>
<dbReference type="Proteomes" id="UP000549394">
    <property type="component" value="Unassembled WGS sequence"/>
</dbReference>
<keyword evidence="13" id="KW-1185">Reference proteome</keyword>